<feature type="compositionally biased region" description="Basic and acidic residues" evidence="1">
    <location>
        <begin position="189"/>
        <end position="207"/>
    </location>
</feature>
<dbReference type="Proteomes" id="UP000886653">
    <property type="component" value="Unassembled WGS sequence"/>
</dbReference>
<evidence type="ECO:0000256" key="1">
    <source>
        <dbReference type="SAM" id="MobiDB-lite"/>
    </source>
</evidence>
<dbReference type="PANTHER" id="PTHR28272">
    <property type="entry name" value="RIBONUCLEASES P/MRP PROTEIN SUBUNIT POP3"/>
    <property type="match status" value="1"/>
</dbReference>
<accession>A0A9P6T882</accession>
<sequence>MGPESSQLKTANDSSSVEIAKPVQVSTRCVWRPVLDSAFLVPWPVLTEVHATTVLEGLVELLSKYTTRGLVSHQATRGNAVKQNDDSRTKIEPSEQDRRSSASSPAALKYHTQPMDFNRVPTTINFQSPKDRQGDPTCDAKQSQLANFAPQMDIDTTAEPLASLKSLSTVAGQSLSSAASAHKVIVSDSLERSETHNKRTKPDGKPAFEIQKPKLQEHVLLGIKSITQMLEFRIRDPKHPIRQNGLTPDEAATDVRNELTTPMKGAHRWKCIFVCREDLNPASLVDHLPFTVASVNDRQLLAKFPSGSDLIEKQSVYLIALPRGSDAKLSETLGIRHTAALAISDSAPGLVHLVTLFHGLLKPPSAPWLSSSISTEPGPLQMPNHFLTERAWIPTHIKHYKSSVPLDMKKAKLDKAKRRQQKKLDRRQSHLLNTRKLDGPSPGTTDKSRS</sequence>
<dbReference type="AlphaFoldDB" id="A0A9P6T882"/>
<feature type="region of interest" description="Disordered" evidence="1">
    <location>
        <begin position="72"/>
        <end position="139"/>
    </location>
</feature>
<dbReference type="Pfam" id="PF08228">
    <property type="entry name" value="RNase_P_pop3"/>
    <property type="match status" value="1"/>
</dbReference>
<feature type="region of interest" description="Disordered" evidence="1">
    <location>
        <begin position="412"/>
        <end position="450"/>
    </location>
</feature>
<dbReference type="InterPro" id="IPR013241">
    <property type="entry name" value="RNase_P_Pop3"/>
</dbReference>
<dbReference type="GO" id="GO:0005829">
    <property type="term" value="C:cytosol"/>
    <property type="evidence" value="ECO:0007669"/>
    <property type="project" value="TreeGrafter"/>
</dbReference>
<name>A0A9P6T882_9BASI</name>
<dbReference type="GO" id="GO:0005655">
    <property type="term" value="C:nucleolar ribonuclease P complex"/>
    <property type="evidence" value="ECO:0007669"/>
    <property type="project" value="TreeGrafter"/>
</dbReference>
<protein>
    <submittedName>
        <fullName evidence="2">Uncharacterized protein</fullName>
    </submittedName>
</protein>
<comment type="caution">
    <text evidence="2">The sequence shown here is derived from an EMBL/GenBank/DDBJ whole genome shotgun (WGS) entry which is preliminary data.</text>
</comment>
<dbReference type="GO" id="GO:0006364">
    <property type="term" value="P:rRNA processing"/>
    <property type="evidence" value="ECO:0007669"/>
    <property type="project" value="InterPro"/>
</dbReference>
<dbReference type="GO" id="GO:0000171">
    <property type="term" value="F:ribonuclease MRP activity"/>
    <property type="evidence" value="ECO:0007669"/>
    <property type="project" value="TreeGrafter"/>
</dbReference>
<reference evidence="2" key="1">
    <citation type="submission" date="2013-11" db="EMBL/GenBank/DDBJ databases">
        <title>Genome sequence of the fusiform rust pathogen reveals effectors for host alternation and coevolution with pine.</title>
        <authorList>
            <consortium name="DOE Joint Genome Institute"/>
            <person name="Smith K."/>
            <person name="Pendleton A."/>
            <person name="Kubisiak T."/>
            <person name="Anderson C."/>
            <person name="Salamov A."/>
            <person name="Aerts A."/>
            <person name="Riley R."/>
            <person name="Clum A."/>
            <person name="Lindquist E."/>
            <person name="Ence D."/>
            <person name="Campbell M."/>
            <person name="Kronenberg Z."/>
            <person name="Feau N."/>
            <person name="Dhillon B."/>
            <person name="Hamelin R."/>
            <person name="Burleigh J."/>
            <person name="Smith J."/>
            <person name="Yandell M."/>
            <person name="Nelson C."/>
            <person name="Grigoriev I."/>
            <person name="Davis J."/>
        </authorList>
    </citation>
    <scope>NUCLEOTIDE SEQUENCE</scope>
    <source>
        <strain evidence="2">G11</strain>
    </source>
</reference>
<gene>
    <name evidence="2" type="ORF">CROQUDRAFT_674234</name>
</gene>
<dbReference type="GO" id="GO:0000172">
    <property type="term" value="C:ribonuclease MRP complex"/>
    <property type="evidence" value="ECO:0007669"/>
    <property type="project" value="TreeGrafter"/>
</dbReference>
<dbReference type="PANTHER" id="PTHR28272:SF1">
    <property type="entry name" value="RIBONUCLEASES P_MRP PROTEIN SUBUNIT POP3"/>
    <property type="match status" value="1"/>
</dbReference>
<dbReference type="GO" id="GO:0008033">
    <property type="term" value="P:tRNA processing"/>
    <property type="evidence" value="ECO:0007669"/>
    <property type="project" value="InterPro"/>
</dbReference>
<evidence type="ECO:0000313" key="3">
    <source>
        <dbReference type="Proteomes" id="UP000886653"/>
    </source>
</evidence>
<dbReference type="EMBL" id="MU167396">
    <property type="protein sequence ID" value="KAG0141218.1"/>
    <property type="molecule type" value="Genomic_DNA"/>
</dbReference>
<dbReference type="GO" id="GO:0034965">
    <property type="term" value="P:intronic box C/D snoRNA processing"/>
    <property type="evidence" value="ECO:0007669"/>
    <property type="project" value="TreeGrafter"/>
</dbReference>
<proteinExistence type="predicted"/>
<dbReference type="OrthoDB" id="20109at2759"/>
<keyword evidence="3" id="KW-1185">Reference proteome</keyword>
<dbReference type="GO" id="GO:0004526">
    <property type="term" value="F:ribonuclease P activity"/>
    <property type="evidence" value="ECO:0007669"/>
    <property type="project" value="TreeGrafter"/>
</dbReference>
<evidence type="ECO:0000313" key="2">
    <source>
        <dbReference type="EMBL" id="KAG0141218.1"/>
    </source>
</evidence>
<organism evidence="2 3">
    <name type="scientific">Cronartium quercuum f. sp. fusiforme G11</name>
    <dbReference type="NCBI Taxonomy" id="708437"/>
    <lineage>
        <taxon>Eukaryota</taxon>
        <taxon>Fungi</taxon>
        <taxon>Dikarya</taxon>
        <taxon>Basidiomycota</taxon>
        <taxon>Pucciniomycotina</taxon>
        <taxon>Pucciniomycetes</taxon>
        <taxon>Pucciniales</taxon>
        <taxon>Coleosporiaceae</taxon>
        <taxon>Cronartium</taxon>
    </lineage>
</organism>
<feature type="compositionally biased region" description="Basic and acidic residues" evidence="1">
    <location>
        <begin position="83"/>
        <end position="100"/>
    </location>
</feature>
<feature type="region of interest" description="Disordered" evidence="1">
    <location>
        <begin position="188"/>
        <end position="207"/>
    </location>
</feature>